<feature type="compositionally biased region" description="Low complexity" evidence="1">
    <location>
        <begin position="303"/>
        <end position="316"/>
    </location>
</feature>
<reference evidence="3 4" key="1">
    <citation type="journal article" date="2018" name="Mol. Biol. Evol.">
        <title>Broad Genomic Sampling Reveals a Smut Pathogenic Ancestry of the Fungal Clade Ustilaginomycotina.</title>
        <authorList>
            <person name="Kijpornyongpan T."/>
            <person name="Mondo S.J."/>
            <person name="Barry K."/>
            <person name="Sandor L."/>
            <person name="Lee J."/>
            <person name="Lipzen A."/>
            <person name="Pangilinan J."/>
            <person name="LaButti K."/>
            <person name="Hainaut M."/>
            <person name="Henrissat B."/>
            <person name="Grigoriev I.V."/>
            <person name="Spatafora J.W."/>
            <person name="Aime M.C."/>
        </authorList>
    </citation>
    <scope>NUCLEOTIDE SEQUENCE [LARGE SCALE GENOMIC DNA]</scope>
    <source>
        <strain evidence="3 4">MCA 3645</strain>
    </source>
</reference>
<evidence type="ECO:0000313" key="3">
    <source>
        <dbReference type="EMBL" id="PWZ01362.1"/>
    </source>
</evidence>
<feature type="compositionally biased region" description="Basic and acidic residues" evidence="1">
    <location>
        <begin position="53"/>
        <end position="62"/>
    </location>
</feature>
<evidence type="ECO:0000313" key="4">
    <source>
        <dbReference type="Proteomes" id="UP000246740"/>
    </source>
</evidence>
<feature type="region of interest" description="Disordered" evidence="1">
    <location>
        <begin position="154"/>
        <end position="200"/>
    </location>
</feature>
<dbReference type="EMBL" id="KZ819190">
    <property type="protein sequence ID" value="PWZ01362.1"/>
    <property type="molecule type" value="Genomic_DNA"/>
</dbReference>
<dbReference type="Gene3D" id="3.30.420.10">
    <property type="entry name" value="Ribonuclease H-like superfamily/Ribonuclease H"/>
    <property type="match status" value="1"/>
</dbReference>
<protein>
    <recommendedName>
        <fullName evidence="2">RNase H type-1 domain-containing protein</fullName>
    </recommendedName>
</protein>
<feature type="compositionally biased region" description="Basic and acidic residues" evidence="1">
    <location>
        <begin position="268"/>
        <end position="279"/>
    </location>
</feature>
<feature type="region of interest" description="Disordered" evidence="1">
    <location>
        <begin position="12"/>
        <end position="87"/>
    </location>
</feature>
<feature type="compositionally biased region" description="Basic and acidic residues" evidence="1">
    <location>
        <begin position="172"/>
        <end position="187"/>
    </location>
</feature>
<dbReference type="GO" id="GO:0003676">
    <property type="term" value="F:nucleic acid binding"/>
    <property type="evidence" value="ECO:0007669"/>
    <property type="project" value="InterPro"/>
</dbReference>
<feature type="compositionally biased region" description="Low complexity" evidence="1">
    <location>
        <begin position="13"/>
        <end position="25"/>
    </location>
</feature>
<accession>A0A317XTE3</accession>
<proteinExistence type="predicted"/>
<feature type="domain" description="RNase H type-1" evidence="2">
    <location>
        <begin position="416"/>
        <end position="600"/>
    </location>
</feature>
<evidence type="ECO:0000256" key="1">
    <source>
        <dbReference type="SAM" id="MobiDB-lite"/>
    </source>
</evidence>
<dbReference type="Proteomes" id="UP000246740">
    <property type="component" value="Unassembled WGS sequence"/>
</dbReference>
<dbReference type="SUPFAM" id="SSF53098">
    <property type="entry name" value="Ribonuclease H-like"/>
    <property type="match status" value="1"/>
</dbReference>
<dbReference type="InParanoid" id="A0A317XTE3"/>
<feature type="region of interest" description="Disordered" evidence="1">
    <location>
        <begin position="242"/>
        <end position="320"/>
    </location>
</feature>
<sequence length="618" mass="67256">MSGADYRYLQAWARPSGSSSANRAAARPKERSYEVLLPTTDGDTATPATDPSADAKKNKNDSSTETGAPYQIRLDTPGGISYAPDMLNQHNSSKRLFFPSSAIRLRDGTTTVRQEYDFEKEIDDRRKRIQAQAQPLDHHGRTEAEAFKDSVNQAGQATDDQKDSEPSSAAVKESESAEPHHLNDRPAEQTGNALDSEDTASVLTTATTDTVRSKMTALTLATERAQTVPKNVVANAVAVPFKPAPSVAGGSSDGRTPWTSDSTWTSHRALDRVSDKERAAGITQFEDATEGRVPSTKEAGLFSTSAGPSSGSKSRGLSVGDLFVPDPRPWRPLRYVRKVDPRQMLILCAGATLTESQVAAINFGQLSPGAVGGASSSTPRLPTTDFSLQSTRKAMLSAGKLPDYKTLQREMAKVKPPSSITANTSSSLFGAGAAPAGEEKRAGLGFVFCPSFDERYLAVPETERNQRQFAAETNFSRRLEKPPEFSSVTLRRAALRSALAALEYASWETEGFDKLVIATHHAWLVDGISRSIWEWRANGWRITGESQLGTTGDQVPDRDLWELLDRAVKTYEQIDCTVRFWAIDKQQNSHAVALAQQGAAKDTVYPGTVRWTKKKTPI</sequence>
<gene>
    <name evidence="3" type="ORF">BCV70DRAFT_198791</name>
</gene>
<dbReference type="InterPro" id="IPR036397">
    <property type="entry name" value="RNaseH_sf"/>
</dbReference>
<organism evidence="3 4">
    <name type="scientific">Testicularia cyperi</name>
    <dbReference type="NCBI Taxonomy" id="1882483"/>
    <lineage>
        <taxon>Eukaryota</taxon>
        <taxon>Fungi</taxon>
        <taxon>Dikarya</taxon>
        <taxon>Basidiomycota</taxon>
        <taxon>Ustilaginomycotina</taxon>
        <taxon>Ustilaginomycetes</taxon>
        <taxon>Ustilaginales</taxon>
        <taxon>Anthracoideaceae</taxon>
        <taxon>Testicularia</taxon>
    </lineage>
</organism>
<dbReference type="GO" id="GO:0004523">
    <property type="term" value="F:RNA-DNA hybrid ribonuclease activity"/>
    <property type="evidence" value="ECO:0007669"/>
    <property type="project" value="InterPro"/>
</dbReference>
<dbReference type="PROSITE" id="PS50879">
    <property type="entry name" value="RNASE_H_1"/>
    <property type="match status" value="1"/>
</dbReference>
<dbReference type="STRING" id="1882483.A0A317XTE3"/>
<feature type="compositionally biased region" description="Low complexity" evidence="1">
    <location>
        <begin position="38"/>
        <end position="52"/>
    </location>
</feature>
<evidence type="ECO:0000259" key="2">
    <source>
        <dbReference type="PROSITE" id="PS50879"/>
    </source>
</evidence>
<dbReference type="InterPro" id="IPR012337">
    <property type="entry name" value="RNaseH-like_sf"/>
</dbReference>
<name>A0A317XTE3_9BASI</name>
<feature type="compositionally biased region" description="Polar residues" evidence="1">
    <location>
        <begin position="253"/>
        <end position="266"/>
    </location>
</feature>
<dbReference type="OrthoDB" id="407198at2759"/>
<dbReference type="InterPro" id="IPR002156">
    <property type="entry name" value="RNaseH_domain"/>
</dbReference>
<dbReference type="AlphaFoldDB" id="A0A317XTE3"/>
<keyword evidence="4" id="KW-1185">Reference proteome</keyword>